<dbReference type="PROSITE" id="PS00086">
    <property type="entry name" value="CYTOCHROME_P450"/>
    <property type="match status" value="1"/>
</dbReference>
<dbReference type="GO" id="GO:0005506">
    <property type="term" value="F:iron ion binding"/>
    <property type="evidence" value="ECO:0007669"/>
    <property type="project" value="InterPro"/>
</dbReference>
<proteinExistence type="inferred from homology"/>
<feature type="compositionally biased region" description="Basic and acidic residues" evidence="8">
    <location>
        <begin position="1"/>
        <end position="13"/>
    </location>
</feature>
<dbReference type="PANTHER" id="PTHR46696:SF6">
    <property type="entry name" value="P450, PUTATIVE (EUROFUNG)-RELATED"/>
    <property type="match status" value="1"/>
</dbReference>
<dbReference type="InterPro" id="IPR001128">
    <property type="entry name" value="Cyt_P450"/>
</dbReference>
<comment type="similarity">
    <text evidence="1 7">Belongs to the cytochrome P450 family.</text>
</comment>
<keyword evidence="5 7" id="KW-0408">Iron</keyword>
<dbReference type="Gene3D" id="1.10.630.10">
    <property type="entry name" value="Cytochrome P450"/>
    <property type="match status" value="1"/>
</dbReference>
<dbReference type="PRINTS" id="PR00359">
    <property type="entry name" value="BP450"/>
</dbReference>
<evidence type="ECO:0000256" key="7">
    <source>
        <dbReference type="RuleBase" id="RU000461"/>
    </source>
</evidence>
<keyword evidence="10" id="KW-1185">Reference proteome</keyword>
<evidence type="ECO:0000313" key="10">
    <source>
        <dbReference type="Proteomes" id="UP000675554"/>
    </source>
</evidence>
<dbReference type="GO" id="GO:0016705">
    <property type="term" value="F:oxidoreductase activity, acting on paired donors, with incorporation or reduction of molecular oxygen"/>
    <property type="evidence" value="ECO:0007669"/>
    <property type="project" value="InterPro"/>
</dbReference>
<dbReference type="InterPro" id="IPR017972">
    <property type="entry name" value="Cyt_P450_CS"/>
</dbReference>
<keyword evidence="4 7" id="KW-0560">Oxidoreductase</keyword>
<dbReference type="InterPro" id="IPR002397">
    <property type="entry name" value="Cyt_P450_B"/>
</dbReference>
<sequence>MPDPLEGRRDADGRTSPLARVPSDGRAPLDGADGPGRHDWVATGRDEVRAVLADERFSTRPPADTDDDARGLSQPGNPLQCDPPEHTRLRRMLTPEFTLRRARGMEPLIERIVEERLDVMERAGRPADLMRHFAWPVPGLVGCSLLGIPRDDQPDLARNMILSRRPGHPRKLMLAAGNAFDGYLTRFVARKRRDPSAEDLISTLIREHGTEVDDAELVGFCAALLAAGLENMSGTLGLGTLALLRHRDQLDLLRRRPELMDQAVEEILRYATPVPIASPRTALADVPVAGQVVGKGEIVACALAAANGSRAHSAEPQDFDITRENATHVAFGHGVHFCVGAALVRSELRIAFAKLVDRFPGLRLAVPPEELLFVSAPQRGVEALPVTW</sequence>
<protein>
    <submittedName>
        <fullName evidence="9">Cytochrome P450</fullName>
    </submittedName>
</protein>
<dbReference type="Proteomes" id="UP000675554">
    <property type="component" value="Unassembled WGS sequence"/>
</dbReference>
<evidence type="ECO:0000313" key="9">
    <source>
        <dbReference type="EMBL" id="MBR7671818.1"/>
    </source>
</evidence>
<organism evidence="9 10">
    <name type="scientific">Streptomyces daliensis</name>
    <dbReference type="NCBI Taxonomy" id="299421"/>
    <lineage>
        <taxon>Bacteria</taxon>
        <taxon>Bacillati</taxon>
        <taxon>Actinomycetota</taxon>
        <taxon>Actinomycetes</taxon>
        <taxon>Kitasatosporales</taxon>
        <taxon>Streptomycetaceae</taxon>
        <taxon>Streptomyces</taxon>
    </lineage>
</organism>
<name>A0A8T4IIS4_9ACTN</name>
<dbReference type="EMBL" id="JAGSMN010000036">
    <property type="protein sequence ID" value="MBR7671818.1"/>
    <property type="molecule type" value="Genomic_DNA"/>
</dbReference>
<comment type="caution">
    <text evidence="9">The sequence shown here is derived from an EMBL/GenBank/DDBJ whole genome shotgun (WGS) entry which is preliminary data.</text>
</comment>
<dbReference type="GO" id="GO:0004497">
    <property type="term" value="F:monooxygenase activity"/>
    <property type="evidence" value="ECO:0007669"/>
    <property type="project" value="UniProtKB-KW"/>
</dbReference>
<feature type="region of interest" description="Disordered" evidence="8">
    <location>
        <begin position="1"/>
        <end position="85"/>
    </location>
</feature>
<gene>
    <name evidence="9" type="ORF">KDA82_01935</name>
</gene>
<dbReference type="SUPFAM" id="SSF48264">
    <property type="entry name" value="Cytochrome P450"/>
    <property type="match status" value="1"/>
</dbReference>
<dbReference type="AlphaFoldDB" id="A0A8T4IIS4"/>
<dbReference type="CDD" id="cd11030">
    <property type="entry name" value="CYP105-like"/>
    <property type="match status" value="1"/>
</dbReference>
<evidence type="ECO:0000256" key="6">
    <source>
        <dbReference type="ARBA" id="ARBA00023033"/>
    </source>
</evidence>
<dbReference type="Pfam" id="PF00067">
    <property type="entry name" value="p450"/>
    <property type="match status" value="1"/>
</dbReference>
<evidence type="ECO:0000256" key="8">
    <source>
        <dbReference type="SAM" id="MobiDB-lite"/>
    </source>
</evidence>
<keyword evidence="3 7" id="KW-0479">Metal-binding</keyword>
<keyword evidence="6 7" id="KW-0503">Monooxygenase</keyword>
<evidence type="ECO:0000256" key="1">
    <source>
        <dbReference type="ARBA" id="ARBA00010617"/>
    </source>
</evidence>
<dbReference type="PANTHER" id="PTHR46696">
    <property type="entry name" value="P450, PUTATIVE (EUROFUNG)-RELATED"/>
    <property type="match status" value="1"/>
</dbReference>
<dbReference type="FunFam" id="1.10.630.10:FF:000018">
    <property type="entry name" value="Cytochrome P450 monooxygenase"/>
    <property type="match status" value="1"/>
</dbReference>
<feature type="compositionally biased region" description="Basic and acidic residues" evidence="8">
    <location>
        <begin position="35"/>
        <end position="58"/>
    </location>
</feature>
<keyword evidence="2 7" id="KW-0349">Heme</keyword>
<evidence type="ECO:0000256" key="2">
    <source>
        <dbReference type="ARBA" id="ARBA00022617"/>
    </source>
</evidence>
<evidence type="ECO:0000256" key="4">
    <source>
        <dbReference type="ARBA" id="ARBA00023002"/>
    </source>
</evidence>
<dbReference type="GO" id="GO:0020037">
    <property type="term" value="F:heme binding"/>
    <property type="evidence" value="ECO:0007669"/>
    <property type="project" value="InterPro"/>
</dbReference>
<dbReference type="InterPro" id="IPR036396">
    <property type="entry name" value="Cyt_P450_sf"/>
</dbReference>
<reference evidence="9" key="1">
    <citation type="submission" date="2021-04" db="EMBL/GenBank/DDBJ databases">
        <title>Sequencing of actinobacteria type strains.</title>
        <authorList>
            <person name="Nguyen G.-S."/>
            <person name="Wentzel A."/>
        </authorList>
    </citation>
    <scope>NUCLEOTIDE SEQUENCE</scope>
    <source>
        <strain evidence="9">DSM 42095</strain>
    </source>
</reference>
<accession>A0A8T4IIS4</accession>
<evidence type="ECO:0000256" key="5">
    <source>
        <dbReference type="ARBA" id="ARBA00023004"/>
    </source>
</evidence>
<evidence type="ECO:0000256" key="3">
    <source>
        <dbReference type="ARBA" id="ARBA00022723"/>
    </source>
</evidence>